<feature type="transmembrane region" description="Helical" evidence="1">
    <location>
        <begin position="128"/>
        <end position="161"/>
    </location>
</feature>
<dbReference type="NCBIfam" id="TIGR03747">
    <property type="entry name" value="conj_TIGR03747"/>
    <property type="match status" value="1"/>
</dbReference>
<protein>
    <submittedName>
        <fullName evidence="2">TIGR03747 family integrating conjugative element membrane protein</fullName>
    </submittedName>
</protein>
<name>A0AAP9QZ90_KLEAE</name>
<evidence type="ECO:0000313" key="3">
    <source>
        <dbReference type="Proteomes" id="UP000514462"/>
    </source>
</evidence>
<feature type="transmembrane region" description="Helical" evidence="1">
    <location>
        <begin position="206"/>
        <end position="228"/>
    </location>
</feature>
<reference evidence="3" key="1">
    <citation type="submission" date="2020-06" db="EMBL/GenBank/DDBJ databases">
        <title>REHAB project genomes.</title>
        <authorList>
            <person name="Shaw L.P."/>
        </authorList>
    </citation>
    <scope>NUCLEOTIDE SEQUENCE [LARGE SCALE GENOMIC DNA]</scope>
    <source>
        <strain evidence="3">RHBSTW-00938</strain>
    </source>
</reference>
<keyword evidence="1" id="KW-0812">Transmembrane</keyword>
<gene>
    <name evidence="2" type="ORF">HV331_19425</name>
</gene>
<accession>A0AAP9QZ90</accession>
<keyword evidence="1" id="KW-1133">Transmembrane helix</keyword>
<dbReference type="Pfam" id="PF14348">
    <property type="entry name" value="DtrJ-like"/>
    <property type="match status" value="1"/>
</dbReference>
<evidence type="ECO:0000256" key="1">
    <source>
        <dbReference type="SAM" id="Phobius"/>
    </source>
</evidence>
<sequence length="232" mass="26337">MEDDTRPQRVAQKGIISMLLGWAGRVIATLLASLLFSLVTEWLGIAFIWPEQGVQHSHLLMNNELHWFAANVRRSLLTADPAGQLDAVLQHIWQWVFVDTKFVEGLAWLRSSPDAHELYRLDDYLKAAVYITLTFVLRVFILLLTAPLFVLAAFTGVVDGLVRRDIRRFGSGYESGFVYHHAKHLVMPVFYLAWMVYLTLPFSVPPFVVLLPAAFLFGLSISIMVGAFKKYI</sequence>
<dbReference type="AlphaFoldDB" id="A0AAP9QZ90"/>
<dbReference type="InterPro" id="IPR022266">
    <property type="entry name" value="DtrJ-like"/>
</dbReference>
<evidence type="ECO:0000313" key="2">
    <source>
        <dbReference type="EMBL" id="QMR41532.1"/>
    </source>
</evidence>
<feature type="transmembrane region" description="Helical" evidence="1">
    <location>
        <begin position="182"/>
        <end position="200"/>
    </location>
</feature>
<organism evidence="2 3">
    <name type="scientific">Klebsiella aerogenes</name>
    <name type="common">Enterobacter aerogenes</name>
    <dbReference type="NCBI Taxonomy" id="548"/>
    <lineage>
        <taxon>Bacteria</taxon>
        <taxon>Pseudomonadati</taxon>
        <taxon>Pseudomonadota</taxon>
        <taxon>Gammaproteobacteria</taxon>
        <taxon>Enterobacterales</taxon>
        <taxon>Enterobacteriaceae</taxon>
        <taxon>Klebsiella/Raoultella group</taxon>
        <taxon>Klebsiella</taxon>
    </lineage>
</organism>
<dbReference type="EMBL" id="CP055904">
    <property type="protein sequence ID" value="QMR41532.1"/>
    <property type="molecule type" value="Genomic_DNA"/>
</dbReference>
<dbReference type="Proteomes" id="UP000514462">
    <property type="component" value="Chromosome"/>
</dbReference>
<feature type="transmembrane region" description="Helical" evidence="1">
    <location>
        <begin position="26"/>
        <end position="49"/>
    </location>
</feature>
<dbReference type="RefSeq" id="WP_182014626.1">
    <property type="nucleotide sequence ID" value="NZ_CP055904.1"/>
</dbReference>
<proteinExistence type="predicted"/>
<keyword evidence="1" id="KW-0472">Membrane</keyword>